<dbReference type="Proteomes" id="UP000242447">
    <property type="component" value="Chromosome"/>
</dbReference>
<accession>A0A1W6P0E2</accession>
<dbReference type="PANTHER" id="PTHR30535:SF4">
    <property type="entry name" value="HEMIN-BINDING PERIPLASMIC PROTEIN HMUT"/>
    <property type="match status" value="1"/>
</dbReference>
<feature type="domain" description="Fe/B12 periplasmic-binding" evidence="2">
    <location>
        <begin position="24"/>
        <end position="281"/>
    </location>
</feature>
<evidence type="ECO:0000256" key="1">
    <source>
        <dbReference type="SAM" id="SignalP"/>
    </source>
</evidence>
<dbReference type="STRING" id="92947.BVG79_01642"/>
<dbReference type="KEGG" id="kro:BVG79_01642"/>
<dbReference type="OrthoDB" id="9797736at2"/>
<gene>
    <name evidence="3" type="primary">fhuD</name>
    <name evidence="3" type="ORF">BVG79_01642</name>
</gene>
<sequence>MKRVLLTSSLALALFASAASAQDRILSLGSSTTEILFAIGAGDKVVARDSTSTYPAEVESLPDIGYLRALSPEGVLSVNADMIIAEHDAGPVETIDVLKAASIPWISLPAGWSAEQIVANIRTVGEASHHVAEAEALATEVEAQLAAAATAAASVPATARKRVMFIISTQGGRVMAAGQNTGGDTIIGMAGAVNAIQGVDGYKPLTDEAIATAAPDVILMMDRGHDLDAANSDLFAIAPLAATPAGQNQAVIRMDGAYLLGFGPRAGAAALELHNTLYGGN</sequence>
<keyword evidence="4" id="KW-1185">Reference proteome</keyword>
<dbReference type="Gene3D" id="3.40.50.1980">
    <property type="entry name" value="Nitrogenase molybdenum iron protein domain"/>
    <property type="match status" value="2"/>
</dbReference>
<dbReference type="Pfam" id="PF01497">
    <property type="entry name" value="Peripla_BP_2"/>
    <property type="match status" value="1"/>
</dbReference>
<evidence type="ECO:0000259" key="2">
    <source>
        <dbReference type="PROSITE" id="PS50983"/>
    </source>
</evidence>
<dbReference type="AlphaFoldDB" id="A0A1W6P0E2"/>
<evidence type="ECO:0000313" key="4">
    <source>
        <dbReference type="Proteomes" id="UP000242447"/>
    </source>
</evidence>
<keyword evidence="1" id="KW-0732">Signal</keyword>
<proteinExistence type="predicted"/>
<protein>
    <submittedName>
        <fullName evidence="3">HmuT protein</fullName>
    </submittedName>
</protein>
<reference evidence="3 4" key="1">
    <citation type="submission" date="2017-02" db="EMBL/GenBank/DDBJ databases">
        <title>Ketogulonicigenium robustum SPU B003 Genome sequencing and assembly.</title>
        <authorList>
            <person name="Li Y."/>
            <person name="Liu L."/>
            <person name="Wang C."/>
            <person name="Zhang M."/>
            <person name="Zhang T."/>
            <person name="Zhang Y."/>
        </authorList>
    </citation>
    <scope>NUCLEOTIDE SEQUENCE [LARGE SCALE GENOMIC DNA]</scope>
    <source>
        <strain evidence="3 4">SPU_B003</strain>
    </source>
</reference>
<dbReference type="InterPro" id="IPR050902">
    <property type="entry name" value="ABC_Transporter_SBP"/>
</dbReference>
<dbReference type="PANTHER" id="PTHR30535">
    <property type="entry name" value="VITAMIN B12-BINDING PROTEIN"/>
    <property type="match status" value="1"/>
</dbReference>
<dbReference type="CDD" id="cd01149">
    <property type="entry name" value="HutB"/>
    <property type="match status" value="1"/>
</dbReference>
<dbReference type="RefSeq" id="WP_085786442.1">
    <property type="nucleotide sequence ID" value="NZ_CP019937.1"/>
</dbReference>
<dbReference type="InterPro" id="IPR002491">
    <property type="entry name" value="ABC_transptr_periplasmic_BD"/>
</dbReference>
<dbReference type="SUPFAM" id="SSF53807">
    <property type="entry name" value="Helical backbone' metal receptor"/>
    <property type="match status" value="1"/>
</dbReference>
<dbReference type="EMBL" id="CP019937">
    <property type="protein sequence ID" value="ARO14986.1"/>
    <property type="molecule type" value="Genomic_DNA"/>
</dbReference>
<feature type="signal peptide" evidence="1">
    <location>
        <begin position="1"/>
        <end position="21"/>
    </location>
</feature>
<feature type="chain" id="PRO_5010858162" evidence="1">
    <location>
        <begin position="22"/>
        <end position="281"/>
    </location>
</feature>
<organism evidence="3 4">
    <name type="scientific">Ketogulonicigenium robustum</name>
    <dbReference type="NCBI Taxonomy" id="92947"/>
    <lineage>
        <taxon>Bacteria</taxon>
        <taxon>Pseudomonadati</taxon>
        <taxon>Pseudomonadota</taxon>
        <taxon>Alphaproteobacteria</taxon>
        <taxon>Rhodobacterales</taxon>
        <taxon>Roseobacteraceae</taxon>
        <taxon>Ketogulonicigenium</taxon>
    </lineage>
</organism>
<dbReference type="PROSITE" id="PS50983">
    <property type="entry name" value="FE_B12_PBP"/>
    <property type="match status" value="1"/>
</dbReference>
<evidence type="ECO:0000313" key="3">
    <source>
        <dbReference type="EMBL" id="ARO14986.1"/>
    </source>
</evidence>
<name>A0A1W6P0E2_9RHOB</name>